<dbReference type="InterPro" id="IPR017972">
    <property type="entry name" value="Cyt_P450_CS"/>
</dbReference>
<name>Q10ZS2_TRIEI</name>
<dbReference type="PANTHER" id="PTHR24302:SF15">
    <property type="entry name" value="FATTY-ACID PEROXYGENASE"/>
    <property type="match status" value="1"/>
</dbReference>
<dbReference type="GO" id="GO:0020037">
    <property type="term" value="F:heme binding"/>
    <property type="evidence" value="ECO:0007669"/>
    <property type="project" value="InterPro"/>
</dbReference>
<feature type="transmembrane region" description="Helical" evidence="9">
    <location>
        <begin position="167"/>
        <end position="186"/>
    </location>
</feature>
<dbReference type="PRINTS" id="PR00385">
    <property type="entry name" value="P450"/>
</dbReference>
<dbReference type="OrthoDB" id="9764248at2"/>
<evidence type="ECO:0000256" key="7">
    <source>
        <dbReference type="PIRSR" id="PIRSR602401-1"/>
    </source>
</evidence>
<evidence type="ECO:0000256" key="5">
    <source>
        <dbReference type="ARBA" id="ARBA00023004"/>
    </source>
</evidence>
<dbReference type="STRING" id="203124.Tery_3119"/>
<dbReference type="GO" id="GO:0016705">
    <property type="term" value="F:oxidoreductase activity, acting on paired donors, with incorporation or reduction of molecular oxygen"/>
    <property type="evidence" value="ECO:0007669"/>
    <property type="project" value="InterPro"/>
</dbReference>
<keyword evidence="9" id="KW-1133">Transmembrane helix</keyword>
<dbReference type="EMBL" id="CP000393">
    <property type="protein sequence ID" value="ABG52252.1"/>
    <property type="molecule type" value="Genomic_DNA"/>
</dbReference>
<dbReference type="PROSITE" id="PS00086">
    <property type="entry name" value="CYTOCHROME_P450"/>
    <property type="match status" value="1"/>
</dbReference>
<organism evidence="10">
    <name type="scientific">Trichodesmium erythraeum (strain IMS101)</name>
    <dbReference type="NCBI Taxonomy" id="203124"/>
    <lineage>
        <taxon>Bacteria</taxon>
        <taxon>Bacillati</taxon>
        <taxon>Cyanobacteriota</taxon>
        <taxon>Cyanophyceae</taxon>
        <taxon>Oscillatoriophycideae</taxon>
        <taxon>Oscillatoriales</taxon>
        <taxon>Microcoleaceae</taxon>
        <taxon>Trichodesmium</taxon>
    </lineage>
</organism>
<keyword evidence="5 7" id="KW-0408">Iron</keyword>
<proteinExistence type="inferred from homology"/>
<dbReference type="HOGENOM" id="CLU_001570_5_1_3"/>
<evidence type="ECO:0000256" key="1">
    <source>
        <dbReference type="ARBA" id="ARBA00010617"/>
    </source>
</evidence>
<keyword evidence="3 7" id="KW-0479">Metal-binding</keyword>
<evidence type="ECO:0000256" key="6">
    <source>
        <dbReference type="ARBA" id="ARBA00043906"/>
    </source>
</evidence>
<gene>
    <name evidence="10" type="ordered locus">Tery_3119</name>
</gene>
<feature type="binding site" description="axial binding residue" evidence="7">
    <location>
        <position position="393"/>
    </location>
    <ligand>
        <name>heme</name>
        <dbReference type="ChEBI" id="CHEBI:30413"/>
    </ligand>
    <ligandPart>
        <name>Fe</name>
        <dbReference type="ChEBI" id="CHEBI:18248"/>
    </ligandPart>
</feature>
<dbReference type="InterPro" id="IPR036396">
    <property type="entry name" value="Cyt_P450_sf"/>
</dbReference>
<dbReference type="Pfam" id="PF00067">
    <property type="entry name" value="p450"/>
    <property type="match status" value="1"/>
</dbReference>
<dbReference type="eggNOG" id="COG2124">
    <property type="taxonomic scope" value="Bacteria"/>
</dbReference>
<evidence type="ECO:0000256" key="3">
    <source>
        <dbReference type="ARBA" id="ARBA00022723"/>
    </source>
</evidence>
<reference evidence="10" key="1">
    <citation type="submission" date="2006-06" db="EMBL/GenBank/DDBJ databases">
        <title>Complete sequence of Trichodesmium erythraeum IMS101.</title>
        <authorList>
            <consortium name="US DOE Joint Genome Institute"/>
            <person name="Copeland A."/>
            <person name="Lucas S."/>
            <person name="Lapidus A."/>
            <person name="Barry K."/>
            <person name="Detter J.C."/>
            <person name="Glavina del Rio T."/>
            <person name="Hammon N."/>
            <person name="Israni S."/>
            <person name="Dalin E."/>
            <person name="Tice H."/>
            <person name="Pitluck S."/>
            <person name="Kiss H."/>
            <person name="Munk A.C."/>
            <person name="Brettin T."/>
            <person name="Bruce D."/>
            <person name="Han C."/>
            <person name="Tapia R."/>
            <person name="Gilna P."/>
            <person name="Schmutz J."/>
            <person name="Larimer F."/>
            <person name="Land M."/>
            <person name="Hauser L."/>
            <person name="Kyrpides N."/>
            <person name="Kim E."/>
            <person name="Richardson P."/>
        </authorList>
    </citation>
    <scope>NUCLEOTIDE SEQUENCE [LARGE SCALE GENOMIC DNA]</scope>
    <source>
        <strain evidence="10">IMS101</strain>
    </source>
</reference>
<keyword evidence="9" id="KW-0472">Membrane</keyword>
<dbReference type="Gene3D" id="1.10.630.10">
    <property type="entry name" value="Cytochrome P450"/>
    <property type="match status" value="1"/>
</dbReference>
<dbReference type="InterPro" id="IPR050705">
    <property type="entry name" value="Cytochrome_P450_3A"/>
</dbReference>
<dbReference type="PANTHER" id="PTHR24302">
    <property type="entry name" value="CYTOCHROME P450 FAMILY 3"/>
    <property type="match status" value="1"/>
</dbReference>
<dbReference type="InterPro" id="IPR001128">
    <property type="entry name" value="Cyt_P450"/>
</dbReference>
<keyword evidence="2 7" id="KW-0349">Heme</keyword>
<evidence type="ECO:0000313" key="10">
    <source>
        <dbReference type="EMBL" id="ABG52252.1"/>
    </source>
</evidence>
<dbReference type="SUPFAM" id="SSF48264">
    <property type="entry name" value="Cytochrome P450"/>
    <property type="match status" value="1"/>
</dbReference>
<sequence length="444" mass="51494">MKQVCALKTPLWLQRFNYITNPVSYWQKAYSSYKDAFYAQGINFGKPLMVFYTPSAAKQIIENCQGDLTTTSFDSELTAIFGDSSFFILEGTNHKKMRKLLIPALHGKHIKTYGELICNLVNNLIENLPFNQSFSALEIAQEISMQVMIKLLFGNYQQERYQKIKQLMINMVSLFAANVFGFPLFFKFLQQDLGLVSPWGNFLQQRRKIQQLIYQEIAERRNHPNQERTDILSLLMTAQDEKGNFLNDEELLGQLLSLLFTGNESTAASIAWSWYEVYRNSKIKEKLLEEINNLGDSPEPLSLFNLPYLSAVCNETLRKYPVTMFMIPRIVKNTTEINGYQLDKGMLVTVGTYILHHREDIYDQPEEFKPERFIEHRFSSFEFLPFGRGMRGCIGADIALYQMKLTLATIISHHRLELTNYGQIFPKRRNTILTPIKLRIIKAC</sequence>
<evidence type="ECO:0000256" key="4">
    <source>
        <dbReference type="ARBA" id="ARBA00023002"/>
    </source>
</evidence>
<dbReference type="GO" id="GO:0008395">
    <property type="term" value="F:steroid hydroxylase activity"/>
    <property type="evidence" value="ECO:0007669"/>
    <property type="project" value="TreeGrafter"/>
</dbReference>
<comment type="cofactor">
    <cofactor evidence="7">
        <name>heme</name>
        <dbReference type="ChEBI" id="CHEBI:30413"/>
    </cofactor>
</comment>
<dbReference type="GO" id="GO:0005506">
    <property type="term" value="F:iron ion binding"/>
    <property type="evidence" value="ECO:0007669"/>
    <property type="project" value="InterPro"/>
</dbReference>
<protein>
    <submittedName>
        <fullName evidence="10">Cytochrome P450</fullName>
    </submittedName>
</protein>
<dbReference type="RefSeq" id="WP_011612600.1">
    <property type="nucleotide sequence ID" value="NC_008312.1"/>
</dbReference>
<evidence type="ECO:0000256" key="9">
    <source>
        <dbReference type="SAM" id="Phobius"/>
    </source>
</evidence>
<comment type="similarity">
    <text evidence="1 8">Belongs to the cytochrome P450 family.</text>
</comment>
<evidence type="ECO:0000256" key="8">
    <source>
        <dbReference type="RuleBase" id="RU000461"/>
    </source>
</evidence>
<keyword evidence="4 8" id="KW-0560">Oxidoreductase</keyword>
<evidence type="ECO:0000256" key="2">
    <source>
        <dbReference type="ARBA" id="ARBA00022617"/>
    </source>
</evidence>
<dbReference type="InterPro" id="IPR002401">
    <property type="entry name" value="Cyt_P450_E_grp-I"/>
</dbReference>
<accession>Q10ZS2</accession>
<dbReference type="CDD" id="cd11053">
    <property type="entry name" value="CYP110-like"/>
    <property type="match status" value="1"/>
</dbReference>
<keyword evidence="9" id="KW-0812">Transmembrane</keyword>
<comment type="function">
    <text evidence="6">Cytochromes P450 are a group of heme-thiolate monooxygenases. They oxidize a variety of structurally unrelated compounds, including steroids, fatty acids, and xenobiotics.</text>
</comment>
<keyword evidence="8" id="KW-0503">Monooxygenase</keyword>
<dbReference type="KEGG" id="ter:Tery_3119"/>
<dbReference type="AlphaFoldDB" id="Q10ZS2"/>
<dbReference type="PRINTS" id="PR00463">
    <property type="entry name" value="EP450I"/>
</dbReference>